<evidence type="ECO:0000259" key="1">
    <source>
        <dbReference type="Pfam" id="PF18754"/>
    </source>
</evidence>
<gene>
    <name evidence="2" type="ORF">E5Q11_11125</name>
</gene>
<dbReference type="EMBL" id="SRPF01000003">
    <property type="protein sequence ID" value="TGN39198.1"/>
    <property type="molecule type" value="Genomic_DNA"/>
</dbReference>
<comment type="caution">
    <text evidence="2">The sequence shown here is derived from an EMBL/GenBank/DDBJ whole genome shotgun (WGS) entry which is preliminary data.</text>
</comment>
<protein>
    <recommendedName>
        <fullName evidence="1">Nucleotide modification associated domain-containing protein</fullName>
    </recommendedName>
</protein>
<dbReference type="InterPro" id="IPR041135">
    <property type="entry name" value="Nmad3"/>
</dbReference>
<dbReference type="AlphaFoldDB" id="A0A4Z1C8C4"/>
<dbReference type="Pfam" id="PF18754">
    <property type="entry name" value="Nmad3"/>
    <property type="match status" value="1"/>
</dbReference>
<feature type="domain" description="Nucleotide modification associated" evidence="1">
    <location>
        <begin position="2"/>
        <end position="264"/>
    </location>
</feature>
<keyword evidence="3" id="KW-1185">Reference proteome</keyword>
<name>A0A4Z1C8C4_9GAMM</name>
<dbReference type="RefSeq" id="WP_135803507.1">
    <property type="nucleotide sequence ID" value="NZ_SRPF01000003.1"/>
</dbReference>
<sequence>MKLILSRKGFDSSAGGCPSPVFPDGSFYALPIPDPRSRVAYRDIQYRDANVGALVRNLTGDRRAGNRKAHLDPDLIPHVKPRTQGWTPCLGQSGSAQSHLARQGVGAGDLFLFFGLFRRVLKSQGRWRFRPDSKAFHGLWGWLQIGHVHTIDELAPGQLPWASDHPHFHGEPDQRNTLYVAAKNLILQGQDTGYAGAGVFPEMTDRHRLTAPDARMTTQWRLPEFFYPASEETAMTYHQKMERWSMSDSGCYLKSAARGQEFVLEVAHRPAAMDWVNSLLKGVSA</sequence>
<evidence type="ECO:0000313" key="2">
    <source>
        <dbReference type="EMBL" id="TGN39198.1"/>
    </source>
</evidence>
<dbReference type="Proteomes" id="UP000298325">
    <property type="component" value="Unassembled WGS sequence"/>
</dbReference>
<proteinExistence type="predicted"/>
<accession>A0A4Z1C8C4</accession>
<reference evidence="2 3" key="1">
    <citation type="submission" date="2019-04" db="EMBL/GenBank/DDBJ databases">
        <authorList>
            <person name="Park S."/>
            <person name="Yoon J.-H."/>
        </authorList>
    </citation>
    <scope>NUCLEOTIDE SEQUENCE [LARGE SCALE GENOMIC DNA]</scope>
    <source>
        <strain evidence="2 3">HJM-18</strain>
    </source>
</reference>
<evidence type="ECO:0000313" key="3">
    <source>
        <dbReference type="Proteomes" id="UP000298325"/>
    </source>
</evidence>
<organism evidence="2 3">
    <name type="scientific">Marinobacter confluentis</name>
    <dbReference type="NCBI Taxonomy" id="1697557"/>
    <lineage>
        <taxon>Bacteria</taxon>
        <taxon>Pseudomonadati</taxon>
        <taxon>Pseudomonadota</taxon>
        <taxon>Gammaproteobacteria</taxon>
        <taxon>Pseudomonadales</taxon>
        <taxon>Marinobacteraceae</taxon>
        <taxon>Marinobacter</taxon>
    </lineage>
</organism>
<dbReference type="OrthoDB" id="9772090at2"/>